<keyword evidence="1" id="KW-0732">Signal</keyword>
<comment type="caution">
    <text evidence="2">The sequence shown here is derived from an EMBL/GenBank/DDBJ whole genome shotgun (WGS) entry which is preliminary data.</text>
</comment>
<feature type="chain" id="PRO_5032676738" evidence="1">
    <location>
        <begin position="34"/>
        <end position="85"/>
    </location>
</feature>
<evidence type="ECO:0000313" key="2">
    <source>
        <dbReference type="EMBL" id="CAE8655825.1"/>
    </source>
</evidence>
<feature type="signal peptide" evidence="1">
    <location>
        <begin position="1"/>
        <end position="33"/>
    </location>
</feature>
<protein>
    <submittedName>
        <fullName evidence="2">Uncharacterized protein</fullName>
    </submittedName>
</protein>
<dbReference type="Proteomes" id="UP000626109">
    <property type="component" value="Unassembled WGS sequence"/>
</dbReference>
<proteinExistence type="predicted"/>
<sequence>GGTAAGVALAARHGRLLPWWVAFWLAIPEHLESECGWWFKPAGWFWLADQLSAAMQDAPAKCMALGDSILEALISGPGMAHKLVD</sequence>
<accession>A0A813IV82</accession>
<evidence type="ECO:0000313" key="3">
    <source>
        <dbReference type="Proteomes" id="UP000626109"/>
    </source>
</evidence>
<reference evidence="2" key="1">
    <citation type="submission" date="2021-02" db="EMBL/GenBank/DDBJ databases">
        <authorList>
            <person name="Dougan E. K."/>
            <person name="Rhodes N."/>
            <person name="Thang M."/>
            <person name="Chan C."/>
        </authorList>
    </citation>
    <scope>NUCLEOTIDE SEQUENCE</scope>
</reference>
<feature type="non-terminal residue" evidence="2">
    <location>
        <position position="85"/>
    </location>
</feature>
<evidence type="ECO:0000256" key="1">
    <source>
        <dbReference type="SAM" id="SignalP"/>
    </source>
</evidence>
<gene>
    <name evidence="2" type="ORF">PGLA2088_LOCUS11828</name>
</gene>
<organism evidence="2 3">
    <name type="scientific">Polarella glacialis</name>
    <name type="common">Dinoflagellate</name>
    <dbReference type="NCBI Taxonomy" id="89957"/>
    <lineage>
        <taxon>Eukaryota</taxon>
        <taxon>Sar</taxon>
        <taxon>Alveolata</taxon>
        <taxon>Dinophyceae</taxon>
        <taxon>Suessiales</taxon>
        <taxon>Suessiaceae</taxon>
        <taxon>Polarella</taxon>
    </lineage>
</organism>
<dbReference type="AlphaFoldDB" id="A0A813IV82"/>
<name>A0A813IV82_POLGL</name>
<feature type="non-terminal residue" evidence="2">
    <location>
        <position position="1"/>
    </location>
</feature>
<dbReference type="EMBL" id="CAJNNW010013800">
    <property type="protein sequence ID" value="CAE8655825.1"/>
    <property type="molecule type" value="Genomic_DNA"/>
</dbReference>